<accession>A0A834REF1</accession>
<protein>
    <submittedName>
        <fullName evidence="2 3">Uncharacterized protein</fullName>
    </submittedName>
</protein>
<evidence type="ECO:0000313" key="4">
    <source>
        <dbReference type="Proteomes" id="UP000070412"/>
    </source>
</evidence>
<dbReference type="Proteomes" id="UP000070412">
    <property type="component" value="Unassembled WGS sequence"/>
</dbReference>
<name>A0A834REF1_SARSC</name>
<sequence length="210" mass="23376">MESKKSSKNIPKSDAILIANNNNNNNRNSFSSSYRNDRYSSRNSFDSGFSGDSFGSGDYSFGNQNNMSLPEFKRSLSTNSYPANDGGRSYLDKYQPSRRRAMTLVNDERDSNDDQFLPIRSSDHHFRSPFQRSNSISGPEPNFGGIIKRSIGQLFNAATVNTSLATATIQKSVPKVKCVSSMGSSKKNGNDRNEHIKDHMVSFLCESAIR</sequence>
<feature type="compositionally biased region" description="Low complexity" evidence="1">
    <location>
        <begin position="20"/>
        <end position="34"/>
    </location>
</feature>
<dbReference type="EnsemblMetazoa" id="SSS_1993s_mrna">
    <property type="protein sequence ID" value="KAF7495213.1"/>
    <property type="gene ID" value="SSS_1993"/>
</dbReference>
<dbReference type="AlphaFoldDB" id="A0A834REF1"/>
<dbReference type="EMBL" id="WVUK01000049">
    <property type="protein sequence ID" value="KAF7495213.1"/>
    <property type="molecule type" value="Genomic_DNA"/>
</dbReference>
<organism evidence="2">
    <name type="scientific">Sarcoptes scabiei</name>
    <name type="common">Itch mite</name>
    <name type="synonym">Acarus scabiei</name>
    <dbReference type="NCBI Taxonomy" id="52283"/>
    <lineage>
        <taxon>Eukaryota</taxon>
        <taxon>Metazoa</taxon>
        <taxon>Ecdysozoa</taxon>
        <taxon>Arthropoda</taxon>
        <taxon>Chelicerata</taxon>
        <taxon>Arachnida</taxon>
        <taxon>Acari</taxon>
        <taxon>Acariformes</taxon>
        <taxon>Sarcoptiformes</taxon>
        <taxon>Astigmata</taxon>
        <taxon>Psoroptidia</taxon>
        <taxon>Sarcoptoidea</taxon>
        <taxon>Sarcoptidae</taxon>
        <taxon>Sarcoptinae</taxon>
        <taxon>Sarcoptes</taxon>
    </lineage>
</organism>
<proteinExistence type="predicted"/>
<dbReference type="OMA" id="YLCESAI"/>
<keyword evidence="4" id="KW-1185">Reference proteome</keyword>
<reference evidence="3" key="3">
    <citation type="submission" date="2022-06" db="UniProtKB">
        <authorList>
            <consortium name="EnsemblMetazoa"/>
        </authorList>
    </citation>
    <scope>IDENTIFICATION</scope>
</reference>
<dbReference type="OrthoDB" id="10330307at2759"/>
<evidence type="ECO:0000256" key="1">
    <source>
        <dbReference type="SAM" id="MobiDB-lite"/>
    </source>
</evidence>
<evidence type="ECO:0000313" key="2">
    <source>
        <dbReference type="EMBL" id="KAF7495213.1"/>
    </source>
</evidence>
<reference evidence="4" key="1">
    <citation type="journal article" date="2020" name="PLoS Negl. Trop. Dis.">
        <title>High-quality nuclear genome for Sarcoptes scabiei-A critical resource for a neglected parasite.</title>
        <authorList>
            <person name="Korhonen P.K."/>
            <person name="Gasser R.B."/>
            <person name="Ma G."/>
            <person name="Wang T."/>
            <person name="Stroehlein A.J."/>
            <person name="Young N.D."/>
            <person name="Ang C.S."/>
            <person name="Fernando D.D."/>
            <person name="Lu H.C."/>
            <person name="Taylor S."/>
            <person name="Reynolds S.L."/>
            <person name="Mofiz E."/>
            <person name="Najaraj S.H."/>
            <person name="Gowda H."/>
            <person name="Madugundu A."/>
            <person name="Renuse S."/>
            <person name="Holt D."/>
            <person name="Pandey A."/>
            <person name="Papenfuss A.T."/>
            <person name="Fischer K."/>
        </authorList>
    </citation>
    <scope>NUCLEOTIDE SEQUENCE [LARGE SCALE GENOMIC DNA]</scope>
</reference>
<gene>
    <name evidence="2" type="ORF">SSS_1993</name>
</gene>
<feature type="region of interest" description="Disordered" evidence="1">
    <location>
        <begin position="1"/>
        <end position="37"/>
    </location>
</feature>
<reference evidence="2" key="2">
    <citation type="submission" date="2020-01" db="EMBL/GenBank/DDBJ databases">
        <authorList>
            <person name="Korhonen P.K.K."/>
            <person name="Guangxu M.G."/>
            <person name="Wang T.W."/>
            <person name="Stroehlein A.J.S."/>
            <person name="Young N.D."/>
            <person name="Ang C.-S.A."/>
            <person name="Fernando D.W.F."/>
            <person name="Lu H.L."/>
            <person name="Taylor S.T."/>
            <person name="Ehtesham M.E.M."/>
            <person name="Najaraj S.H.N."/>
            <person name="Harsha G.H.G."/>
            <person name="Madugundu A.M."/>
            <person name="Renuse S.R."/>
            <person name="Holt D.H."/>
            <person name="Pandey A.P."/>
            <person name="Papenfuss A.P."/>
            <person name="Gasser R.B.G."/>
            <person name="Fischer K.F."/>
        </authorList>
    </citation>
    <scope>NUCLEOTIDE SEQUENCE</scope>
    <source>
        <strain evidence="2">SSS_KF_BRIS2020</strain>
    </source>
</reference>
<evidence type="ECO:0000313" key="3">
    <source>
        <dbReference type="EnsemblMetazoa" id="KAF7495213.1"/>
    </source>
</evidence>